<dbReference type="InterPro" id="IPR028974">
    <property type="entry name" value="TSP_type-3_rpt"/>
</dbReference>
<feature type="compositionally biased region" description="Acidic residues" evidence="6">
    <location>
        <begin position="450"/>
        <end position="463"/>
    </location>
</feature>
<feature type="non-terminal residue" evidence="8">
    <location>
        <position position="1"/>
    </location>
</feature>
<dbReference type="Gene3D" id="2.60.40.2030">
    <property type="match status" value="1"/>
</dbReference>
<feature type="compositionally biased region" description="Low complexity" evidence="6">
    <location>
        <begin position="354"/>
        <end position="365"/>
    </location>
</feature>
<feature type="compositionally biased region" description="Acidic residues" evidence="6">
    <location>
        <begin position="1510"/>
        <end position="1531"/>
    </location>
</feature>
<feature type="domain" description="Calx-beta" evidence="7">
    <location>
        <begin position="1837"/>
        <end position="1935"/>
    </location>
</feature>
<sequence>VSKFIRWLVLVWVAAYGLSHAGQQILTIPKPSVAVDPGSMGIEVTVSYDTDPVDLQTSGAGISIYFDSDKLTFVSMVALYEDDLISVTDRADLITDDLSDDDGDSSTDKRAYIEWSSVSGEFPAAGVPRPVALFRPQFDAARPYNGRTTVNFVVDAIAGHTTVTPAFIVCFGCFTFDVDADGRAEALTDGVLLLRHLFGFTGSSLTEAVISVGAERSSPLDIETYFYNNIDELDIDGDGSVDALTDGLLVLRYLFGFRDETLVEGAVSPTATFSAANQIESRIAYRLIVDSDGDGVTDDLDIFPLDASESADSDGDGVGDSADDLPFDATESLDTDGDGVGNNLDLDDDDDGVPDSTDAFPIDATETTDTDGDGNGDSADADDDGDGVADNADAFPLDSSETTDTDGDGVGNSADTDDDNDTVLDISDAFPLDATETIDTDQDGIGNALDSDDDGDLVNDESDAFPLDSTESIDTDGDGIGNFLDTDDDGDGYADRSDAFPLTAAETTDTDGDGVGNNADTDDDGDGVEDGTDAFPLDSTEWIDADGDGLSKTEELIRGTNPLLADTDGDNVSDLLDAFPTNANVSKGALFNLDDAASIGLSNEIGGLTGSKGVNSIQISNKRAGSKVRADYISANIPFLAAQTDSSLTENNITNLIGFDTAGNPLTGLVQASSTIFVAEASISPDRNYVYLLTSAHIQARTPGLDSEVCSVYQIKLSDRPYRCLLAIEDGDIEPASLSVSLNPDNSRRAMDFRSDGAAVMVGFDWNRELPEGASSGTNNTVAWLMDAQGNLNPIPVEGSYYARSTAWLDDDSIYVFQQPIWELRPGEPARMAIHNADTLAVEKYIYHGYDEYTGGPEYFYASKLTKYQGDLYDGAYVLDPETRSLKKSHPLFGGEAVSNNRGERLFDFDFTPHGGMDSRDQAVNAAWGPCADEHDYRYQLSEVGTRTDKVAPMLLSDCGTGLNTYAQNRQSHRSDVKYRPFFFTDDYIIYRKVFLANAEIVSIDGVAYDYVSTRANWQDFSVELTNDRGTLTIANNRLNGTPNPWIYQPSASVKAAASTAVANGENLTGVTVSLGTQTTTGDLENVNWLIPYGLIDYESNTHARAEFEWVTPIAHREGFCVHRLSSSTIRCSDLGGYDVRVVDQDGNNFSRYINELKLEAGVQTQLIIGPKLFVYFKDSTQNRSYLAQADIEEFMETGDTALSFQQSTAESGDAKIMDLAVALPRNDFALLDANQVSLTHEYDSQNDVTLLVDFEPPLSTRIAAPRFDVVHVEQGETVELTSHTWNSDRSRLTITMGAQVLIEQNSYQLFFSDGLFYRNKIRRSRPESFMGFTFDPDSDGDGKPNSTDVDDDGDGSLDGVDAFRLDPNESLDTDADGVGNNADLDDDGDNVVDTSDAFPLDSMETVDTDADGVGDNADADDDADTYLDVVDAFPLDSAEWSDYDDDGTGDNADTDDDADGVLDNADAFPLNASETIDTDNDGIGNNSDTDDDGDGVADTGDAFPLDASETLDTDADGFGDNVDLDDDGDGTTDATDRFPLDANESVDTDGDGVGNNADTDDDGDGTPDATDAFPLNGKEGVDTDADGIGNNEDSDDDDDGILDSTDAFPLDASETVDTDGDGTGNNADTDDDGDGITDADDDFPLDSSISVDTDSDGVANEEDDDDDGDGVADTEDAFPLDASEITDTDSDGIGDNADTDDDGDGSLDSVDLFPLDSGENADADGDGVGNNADTDDDNDGIADAVDTFPLISISGETDTDGDGSPDTCNAMCASLGMRADEDDDGDGVTDAADAFPLNASESTDTDADGLGNNVDTDDDGDGYSDEQEVGQSTDPTNAQHFPGSAGTIVVRAGLIFADEESGAAKVHVRRMFSGQGSVSVEYATRESTAKSGVDYTAVAGTLLWEDGDTAPKTVEVPLVQNDRSDSVYFYVRLLNVSGGGKLGEFKTAVVFGEEPSVDDYAFKELPGIDGFRLASGGLILTDYIGGLSDTPNVMRIYPTVSDETLTANVVGGLIDRNNLNAVLDADTATGKVPVLTLVLDSVPAAGSSGTTTVSTTLYDG</sequence>
<comment type="subcellular location">
    <subcellularLocation>
        <location evidence="1">Secreted</location>
    </subcellularLocation>
</comment>
<dbReference type="SUPFAM" id="SSF103647">
    <property type="entry name" value="TSP type-3 repeat"/>
    <property type="match status" value="9"/>
</dbReference>
<evidence type="ECO:0000256" key="2">
    <source>
        <dbReference type="ARBA" id="ARBA00022525"/>
    </source>
</evidence>
<feature type="compositionally biased region" description="Acidic residues" evidence="6">
    <location>
        <begin position="520"/>
        <end position="532"/>
    </location>
</feature>
<organism evidence="8">
    <name type="scientific">marine metagenome</name>
    <dbReference type="NCBI Taxonomy" id="408172"/>
    <lineage>
        <taxon>unclassified sequences</taxon>
        <taxon>metagenomes</taxon>
        <taxon>ecological metagenomes</taxon>
    </lineage>
</organism>
<feature type="compositionally biased region" description="Acidic residues" evidence="6">
    <location>
        <begin position="366"/>
        <end position="387"/>
    </location>
</feature>
<evidence type="ECO:0000259" key="7">
    <source>
        <dbReference type="SMART" id="SM00237"/>
    </source>
</evidence>
<feature type="compositionally biased region" description="Acidic residues" evidence="6">
    <location>
        <begin position="309"/>
        <end position="337"/>
    </location>
</feature>
<dbReference type="PANTHER" id="PTHR10199">
    <property type="entry name" value="THROMBOSPONDIN"/>
    <property type="match status" value="1"/>
</dbReference>
<feature type="compositionally biased region" description="Polar residues" evidence="6">
    <location>
        <begin position="1830"/>
        <end position="1840"/>
    </location>
</feature>
<feature type="compositionally biased region" description="Acidic residues" evidence="6">
    <location>
        <begin position="1629"/>
        <end position="1645"/>
    </location>
</feature>
<evidence type="ECO:0000256" key="5">
    <source>
        <dbReference type="ARBA" id="ARBA00022837"/>
    </source>
</evidence>
<keyword evidence="5" id="KW-0106">Calcium</keyword>
<dbReference type="SUPFAM" id="SSF141072">
    <property type="entry name" value="CalX-like"/>
    <property type="match status" value="1"/>
</dbReference>
<dbReference type="GO" id="GO:0016020">
    <property type="term" value="C:membrane"/>
    <property type="evidence" value="ECO:0007669"/>
    <property type="project" value="InterPro"/>
</dbReference>
<dbReference type="Pfam" id="PF02412">
    <property type="entry name" value="TSP_3"/>
    <property type="match status" value="4"/>
</dbReference>
<dbReference type="GO" id="GO:0007155">
    <property type="term" value="P:cell adhesion"/>
    <property type="evidence" value="ECO:0007669"/>
    <property type="project" value="InterPro"/>
</dbReference>
<name>A0A381TQ31_9ZZZZ</name>
<feature type="compositionally biased region" description="Acidic residues" evidence="6">
    <location>
        <begin position="1593"/>
        <end position="1602"/>
    </location>
</feature>
<gene>
    <name evidence="8" type="ORF">METZ01_LOCUS70793</name>
</gene>
<evidence type="ECO:0000256" key="4">
    <source>
        <dbReference type="ARBA" id="ARBA00022737"/>
    </source>
</evidence>
<evidence type="ECO:0000313" key="8">
    <source>
        <dbReference type="EMBL" id="SVA17939.1"/>
    </source>
</evidence>
<dbReference type="InterPro" id="IPR003367">
    <property type="entry name" value="Thrombospondin_3-like_rpt"/>
</dbReference>
<dbReference type="InterPro" id="IPR059100">
    <property type="entry name" value="TSP3_bac"/>
</dbReference>
<feature type="region of interest" description="Disordered" evidence="6">
    <location>
        <begin position="1438"/>
        <end position="1741"/>
    </location>
</feature>
<dbReference type="InterPro" id="IPR003644">
    <property type="entry name" value="Calx_beta"/>
</dbReference>
<dbReference type="Gene3D" id="4.10.1080.10">
    <property type="entry name" value="TSP type-3 repeat"/>
    <property type="match status" value="7"/>
</dbReference>
<dbReference type="EMBL" id="UINC01004938">
    <property type="protein sequence ID" value="SVA17939.1"/>
    <property type="molecule type" value="Genomic_DNA"/>
</dbReference>
<feature type="compositionally biased region" description="Acidic residues" evidence="6">
    <location>
        <begin position="1405"/>
        <end position="1423"/>
    </location>
</feature>
<dbReference type="SMART" id="SM00237">
    <property type="entry name" value="Calx_beta"/>
    <property type="match status" value="1"/>
</dbReference>
<feature type="compositionally biased region" description="Acidic residues" evidence="6">
    <location>
        <begin position="1654"/>
        <end position="1706"/>
    </location>
</feature>
<keyword evidence="2" id="KW-0964">Secreted</keyword>
<keyword evidence="3" id="KW-0732">Signal</keyword>
<feature type="region of interest" description="Disordered" evidence="6">
    <location>
        <begin position="1329"/>
        <end position="1423"/>
    </location>
</feature>
<feature type="compositionally biased region" description="Acidic residues" evidence="6">
    <location>
        <begin position="1816"/>
        <end position="1829"/>
    </location>
</feature>
<evidence type="ECO:0000256" key="1">
    <source>
        <dbReference type="ARBA" id="ARBA00004613"/>
    </source>
</evidence>
<dbReference type="Pfam" id="PF03160">
    <property type="entry name" value="Calx-beta"/>
    <property type="match status" value="1"/>
</dbReference>
<protein>
    <recommendedName>
        <fullName evidence="7">Calx-beta domain-containing protein</fullName>
    </recommendedName>
</protein>
<dbReference type="PANTHER" id="PTHR10199:SF119">
    <property type="entry name" value="RE20510P"/>
    <property type="match status" value="1"/>
</dbReference>
<feature type="non-terminal residue" evidence="8">
    <location>
        <position position="2061"/>
    </location>
</feature>
<dbReference type="GO" id="GO:0007154">
    <property type="term" value="P:cell communication"/>
    <property type="evidence" value="ECO:0007669"/>
    <property type="project" value="InterPro"/>
</dbReference>
<dbReference type="Pfam" id="PF18884">
    <property type="entry name" value="TSP3_bac"/>
    <property type="match status" value="2"/>
</dbReference>
<dbReference type="GO" id="GO:0005509">
    <property type="term" value="F:calcium ion binding"/>
    <property type="evidence" value="ECO:0007669"/>
    <property type="project" value="InterPro"/>
</dbReference>
<feature type="compositionally biased region" description="Acidic residues" evidence="6">
    <location>
        <begin position="1440"/>
        <end position="1461"/>
    </location>
</feature>
<reference evidence="8" key="1">
    <citation type="submission" date="2018-05" db="EMBL/GenBank/DDBJ databases">
        <authorList>
            <person name="Lanie J.A."/>
            <person name="Ng W.-L."/>
            <person name="Kazmierczak K.M."/>
            <person name="Andrzejewski T.M."/>
            <person name="Davidsen T.M."/>
            <person name="Wayne K.J."/>
            <person name="Tettelin H."/>
            <person name="Glass J.I."/>
            <person name="Rusch D."/>
            <person name="Podicherti R."/>
            <person name="Tsui H.-C.T."/>
            <person name="Winkler M.E."/>
        </authorList>
    </citation>
    <scope>NUCLEOTIDE SEQUENCE</scope>
</reference>
<evidence type="ECO:0000256" key="6">
    <source>
        <dbReference type="SAM" id="MobiDB-lite"/>
    </source>
</evidence>
<feature type="region of interest" description="Disordered" evidence="6">
    <location>
        <begin position="307"/>
        <end position="542"/>
    </location>
</feature>
<proteinExistence type="predicted"/>
<dbReference type="InterPro" id="IPR038081">
    <property type="entry name" value="CalX-like_sf"/>
</dbReference>
<evidence type="ECO:0000256" key="3">
    <source>
        <dbReference type="ARBA" id="ARBA00022729"/>
    </source>
</evidence>
<keyword evidence="4" id="KW-0677">Repeat</keyword>
<accession>A0A381TQ31</accession>
<feature type="region of interest" description="Disordered" evidence="6">
    <location>
        <begin position="1780"/>
        <end position="1843"/>
    </location>
</feature>